<gene>
    <name evidence="2" type="ORF">SAMN05444365_101419</name>
</gene>
<evidence type="ECO:0000256" key="1">
    <source>
        <dbReference type="SAM" id="MobiDB-lite"/>
    </source>
</evidence>
<dbReference type="InterPro" id="IPR009097">
    <property type="entry name" value="Cyclic_Pdiesterase"/>
</dbReference>
<keyword evidence="2" id="KW-0436">Ligase</keyword>
<dbReference type="Gene3D" id="3.90.1140.10">
    <property type="entry name" value="Cyclic phosphodiesterase"/>
    <property type="match status" value="1"/>
</dbReference>
<keyword evidence="3" id="KW-1185">Reference proteome</keyword>
<dbReference type="OrthoDB" id="358773at2"/>
<reference evidence="3" key="1">
    <citation type="submission" date="2016-10" db="EMBL/GenBank/DDBJ databases">
        <authorList>
            <person name="Varghese N."/>
            <person name="Submissions S."/>
        </authorList>
    </citation>
    <scope>NUCLEOTIDE SEQUENCE [LARGE SCALE GENOMIC DNA]</scope>
    <source>
        <strain evidence="3">DSM 45245</strain>
    </source>
</reference>
<dbReference type="EMBL" id="FNPH01000001">
    <property type="protein sequence ID" value="SDY02812.1"/>
    <property type="molecule type" value="Genomic_DNA"/>
</dbReference>
<dbReference type="GO" id="GO:0016874">
    <property type="term" value="F:ligase activity"/>
    <property type="evidence" value="ECO:0007669"/>
    <property type="project" value="UniProtKB-KW"/>
</dbReference>
<dbReference type="Proteomes" id="UP000242415">
    <property type="component" value="Unassembled WGS sequence"/>
</dbReference>
<feature type="region of interest" description="Disordered" evidence="1">
    <location>
        <begin position="1"/>
        <end position="21"/>
    </location>
</feature>
<dbReference type="SUPFAM" id="SSF55144">
    <property type="entry name" value="LigT-like"/>
    <property type="match status" value="1"/>
</dbReference>
<dbReference type="AlphaFoldDB" id="A0A1H3GHG1"/>
<dbReference type="STRING" id="405436.SAMN05444365_101419"/>
<accession>A0A1H3GHG1</accession>
<evidence type="ECO:0000313" key="3">
    <source>
        <dbReference type="Proteomes" id="UP000242415"/>
    </source>
</evidence>
<sequence>MGHPPEIGPVANPATGGRRYERKERSVIRIGGLPDPGVESTRIGVAIDIPEPWGQVLTRRRAEAGDPAAEFVPAHLTLLGPTEIPAASLPAIEAHLAAVAAAHPPYTLHLRGTGTFRPITDVVFVAVAAGISECEVLAEAIGAAEDLRRESRFPYHPHVTVAQDVSPEALDKVFEDLADFSARFEVDGFTLFSHSGEGRWRPHRDFPLRG</sequence>
<evidence type="ECO:0000313" key="2">
    <source>
        <dbReference type="EMBL" id="SDY02812.1"/>
    </source>
</evidence>
<dbReference type="Pfam" id="PF13563">
    <property type="entry name" value="2_5_RNA_ligase2"/>
    <property type="match status" value="1"/>
</dbReference>
<proteinExistence type="predicted"/>
<organism evidence="2 3">
    <name type="scientific">Micromonospora pattaloongensis</name>
    <dbReference type="NCBI Taxonomy" id="405436"/>
    <lineage>
        <taxon>Bacteria</taxon>
        <taxon>Bacillati</taxon>
        <taxon>Actinomycetota</taxon>
        <taxon>Actinomycetes</taxon>
        <taxon>Micromonosporales</taxon>
        <taxon>Micromonosporaceae</taxon>
        <taxon>Micromonospora</taxon>
    </lineage>
</organism>
<name>A0A1H3GHG1_9ACTN</name>
<dbReference type="InterPro" id="IPR050580">
    <property type="entry name" value="2H_phosphoesterase_YjcG-like"/>
</dbReference>
<dbReference type="PANTHER" id="PTHR40037:SF1">
    <property type="entry name" value="PHOSPHOESTERASE SAOUHSC_00951-RELATED"/>
    <property type="match status" value="1"/>
</dbReference>
<dbReference type="PANTHER" id="PTHR40037">
    <property type="entry name" value="PHOSPHOESTERASE YJCG-RELATED"/>
    <property type="match status" value="1"/>
</dbReference>
<protein>
    <submittedName>
        <fullName evidence="2">2'-5' RNA ligase</fullName>
    </submittedName>
</protein>